<evidence type="ECO:0000313" key="3">
    <source>
        <dbReference type="Proteomes" id="UP000176914"/>
    </source>
</evidence>
<protein>
    <submittedName>
        <fullName evidence="2">Uncharacterized protein</fullName>
    </submittedName>
</protein>
<evidence type="ECO:0000313" key="2">
    <source>
        <dbReference type="EMBL" id="OGG68992.1"/>
    </source>
</evidence>
<accession>A0A1F6E721</accession>
<comment type="caution">
    <text evidence="2">The sequence shown here is derived from an EMBL/GenBank/DDBJ whole genome shotgun (WGS) entry which is preliminary data.</text>
</comment>
<evidence type="ECO:0000256" key="1">
    <source>
        <dbReference type="SAM" id="MobiDB-lite"/>
    </source>
</evidence>
<gene>
    <name evidence="2" type="ORF">A3C20_01465</name>
</gene>
<feature type="region of interest" description="Disordered" evidence="1">
    <location>
        <begin position="1"/>
        <end position="21"/>
    </location>
</feature>
<proteinExistence type="predicted"/>
<dbReference type="EMBL" id="MFLL01000024">
    <property type="protein sequence ID" value="OGG68992.1"/>
    <property type="molecule type" value="Genomic_DNA"/>
</dbReference>
<reference evidence="2 3" key="1">
    <citation type="journal article" date="2016" name="Nat. Commun.">
        <title>Thousands of microbial genomes shed light on interconnected biogeochemical processes in an aquifer system.</title>
        <authorList>
            <person name="Anantharaman K."/>
            <person name="Brown C.T."/>
            <person name="Hug L.A."/>
            <person name="Sharon I."/>
            <person name="Castelle C.J."/>
            <person name="Probst A.J."/>
            <person name="Thomas B.C."/>
            <person name="Singh A."/>
            <person name="Wilkins M.J."/>
            <person name="Karaoz U."/>
            <person name="Brodie E.L."/>
            <person name="Williams K.H."/>
            <person name="Hubbard S.S."/>
            <person name="Banfield J.F."/>
        </authorList>
    </citation>
    <scope>NUCLEOTIDE SEQUENCE [LARGE SCALE GENOMIC DNA]</scope>
</reference>
<sequence>MASMNVEGSGSGHSSLRHSENSLTNTQDKFGLKITYIEDNSVLVRDAVGVEVAFEWPLIISMGEYEAFLTQMMDSNRPLPSLDGLKPTVIMPLDTPEQTVHESNLLPFFERHALIHKVSAEEMERMYNLARQLLYDRFKSRLRDKKPIDT</sequence>
<organism evidence="2 3">
    <name type="scientific">Candidatus Kaiserbacteria bacterium RIFCSPHIGHO2_02_FULL_55_25</name>
    <dbReference type="NCBI Taxonomy" id="1798498"/>
    <lineage>
        <taxon>Bacteria</taxon>
        <taxon>Candidatus Kaiseribacteriota</taxon>
    </lineage>
</organism>
<dbReference type="Proteomes" id="UP000176914">
    <property type="component" value="Unassembled WGS sequence"/>
</dbReference>
<name>A0A1F6E721_9BACT</name>
<dbReference type="AlphaFoldDB" id="A0A1F6E721"/>